<feature type="compositionally biased region" description="Polar residues" evidence="1">
    <location>
        <begin position="188"/>
        <end position="206"/>
    </location>
</feature>
<gene>
    <name evidence="2" type="primary">LOC115053633</name>
</gene>
<dbReference type="AlphaFoldDB" id="A0A665U6P8"/>
<dbReference type="GeneID" id="115053633"/>
<evidence type="ECO:0000313" key="3">
    <source>
        <dbReference type="Proteomes" id="UP000472264"/>
    </source>
</evidence>
<dbReference type="Proteomes" id="UP000472264">
    <property type="component" value="Chromosome 13"/>
</dbReference>
<dbReference type="OMA" id="KMHRSAM"/>
<dbReference type="PANTHER" id="PTHR16070:SF1">
    <property type="entry name" value="PROTEIN FAM222B"/>
    <property type="match status" value="1"/>
</dbReference>
<feature type="region of interest" description="Disordered" evidence="1">
    <location>
        <begin position="466"/>
        <end position="488"/>
    </location>
</feature>
<accession>A0A665U6P8</accession>
<reference evidence="2" key="1">
    <citation type="submission" date="2021-04" db="EMBL/GenBank/DDBJ databases">
        <authorList>
            <consortium name="Wellcome Sanger Institute Data Sharing"/>
        </authorList>
    </citation>
    <scope>NUCLEOTIDE SEQUENCE [LARGE SCALE GENOMIC DNA]</scope>
</reference>
<reference evidence="2" key="2">
    <citation type="submission" date="2025-08" db="UniProtKB">
        <authorList>
            <consortium name="Ensembl"/>
        </authorList>
    </citation>
    <scope>IDENTIFICATION</scope>
</reference>
<proteinExistence type="predicted"/>
<sequence length="696" mass="76026">MLACLPALGDPTIRLLSRTQMNTGLQKWETTQKMRSANYPTPAELDAYAKKIANNPLTIQIFPNSVKVPQRKHIRRTVNGLDTSSSSQRHSPYPSQVSASGGLLAVLCAPAKGVIKQSDGCRARQLHKAIMNPHSGPYVTQSTLNLPQPAPHLQRPLQPAVQASQKQGMVHPQVLQQQQNITHPLTLQQPQTMPHPQALQQRNVAHSQALQRQQSLSQAQTSQQQRLANPQVLQRQQSLPHTQTLQQSQSCQPVIPQQHLSHLQTLKHQTAPPQSSLTQQGVTQDLRHISDGAQLQSLQHTQGLVGTQPLPQVGGAGPPTMPNGPQQPPPGLYGPRKLPDADAPPNVTVSTSTIPLSMAASLHQNRPRDLSSIVHQINQLCQARAGMGTTSVCEGQIANPSPISRNLLINASSRVSSHHPSLGSVSSCLMVGPPDKATPQPPNAALHSQPNIAATNSLPAFHTDPEKVQLQQQQLQHHLHQQKQQQQQQQQQQQHLQQLQQLQLPLQQRSWAQHQLAHMQQPPEAAHPCKNPRMEAPNECAFPSQNLNYSHKLPNTAQSFPLKYPSEKPRPSSPVNCPVGSMPYINSHYMQPSWGSIPATAGNNGSGPQDLPLSFQGGQTAAATTDPGVKYRPGKEGQSGQTKLIQNVDFLGGDFQIPSFQEQNLEVMGKMHRSAMGQVQEPSNGRVVHSHHPGYH</sequence>
<feature type="compositionally biased region" description="Low complexity" evidence="1">
    <location>
        <begin position="469"/>
        <end position="488"/>
    </location>
</feature>
<dbReference type="PANTHER" id="PTHR16070">
    <property type="entry name" value="PROTEIN FAM222A-RELATED"/>
    <property type="match status" value="1"/>
</dbReference>
<feature type="region of interest" description="Disordered" evidence="1">
    <location>
        <begin position="305"/>
        <end position="350"/>
    </location>
</feature>
<feature type="region of interest" description="Disordered" evidence="1">
    <location>
        <begin position="419"/>
        <end position="448"/>
    </location>
</feature>
<keyword evidence="3" id="KW-1185">Reference proteome</keyword>
<reference evidence="2" key="3">
    <citation type="submission" date="2025-09" db="UniProtKB">
        <authorList>
            <consortium name="Ensembl"/>
        </authorList>
    </citation>
    <scope>IDENTIFICATION</scope>
</reference>
<dbReference type="InterPro" id="IPR029340">
    <property type="entry name" value="FAM222"/>
</dbReference>
<dbReference type="Ensembl" id="ENSENLT00000015911.1">
    <property type="protein sequence ID" value="ENSENLP00000015313.1"/>
    <property type="gene ID" value="ENSENLG00000007136.1"/>
</dbReference>
<feature type="region of interest" description="Disordered" evidence="1">
    <location>
        <begin position="618"/>
        <end position="641"/>
    </location>
</feature>
<dbReference type="OrthoDB" id="8950865at2759"/>
<feature type="compositionally biased region" description="Polar residues" evidence="1">
    <location>
        <begin position="231"/>
        <end position="252"/>
    </location>
</feature>
<feature type="compositionally biased region" description="Pro residues" evidence="1">
    <location>
        <begin position="319"/>
        <end position="332"/>
    </location>
</feature>
<protein>
    <submittedName>
        <fullName evidence="2">Protein FAM222B-like</fullName>
    </submittedName>
</protein>
<dbReference type="FunCoup" id="A0A665U6P8">
    <property type="interactions" value="503"/>
</dbReference>
<name>A0A665U6P8_ECHNA</name>
<evidence type="ECO:0000313" key="2">
    <source>
        <dbReference type="Ensembl" id="ENSENLP00000015313.1"/>
    </source>
</evidence>
<feature type="region of interest" description="Disordered" evidence="1">
    <location>
        <begin position="188"/>
        <end position="253"/>
    </location>
</feature>
<evidence type="ECO:0000256" key="1">
    <source>
        <dbReference type="SAM" id="MobiDB-lite"/>
    </source>
</evidence>
<feature type="region of interest" description="Disordered" evidence="1">
    <location>
        <begin position="677"/>
        <end position="696"/>
    </location>
</feature>
<organism evidence="2 3">
    <name type="scientific">Echeneis naucrates</name>
    <name type="common">Live sharksucker</name>
    <dbReference type="NCBI Taxonomy" id="173247"/>
    <lineage>
        <taxon>Eukaryota</taxon>
        <taxon>Metazoa</taxon>
        <taxon>Chordata</taxon>
        <taxon>Craniata</taxon>
        <taxon>Vertebrata</taxon>
        <taxon>Euteleostomi</taxon>
        <taxon>Actinopterygii</taxon>
        <taxon>Neopterygii</taxon>
        <taxon>Teleostei</taxon>
        <taxon>Neoteleostei</taxon>
        <taxon>Acanthomorphata</taxon>
        <taxon>Carangaria</taxon>
        <taxon>Carangiformes</taxon>
        <taxon>Echeneidae</taxon>
        <taxon>Echeneis</taxon>
    </lineage>
</organism>
<dbReference type="RefSeq" id="XP_029374349.1">
    <property type="nucleotide sequence ID" value="XM_029518489.1"/>
</dbReference>
<dbReference type="InParanoid" id="A0A665U6P8"/>
<feature type="compositionally biased region" description="Low complexity" evidence="1">
    <location>
        <begin position="207"/>
        <end position="228"/>
    </location>
</feature>
<feature type="region of interest" description="Disordered" evidence="1">
    <location>
        <begin position="138"/>
        <end position="173"/>
    </location>
</feature>
<dbReference type="Pfam" id="PF15258">
    <property type="entry name" value="FAM222A"/>
    <property type="match status" value="2"/>
</dbReference>